<protein>
    <recommendedName>
        <fullName evidence="4">NAD dependent epimerase/dehydratase family protein</fullName>
    </recommendedName>
</protein>
<feature type="region of interest" description="Disordered" evidence="1">
    <location>
        <begin position="164"/>
        <end position="195"/>
    </location>
</feature>
<evidence type="ECO:0008006" key="4">
    <source>
        <dbReference type="Google" id="ProtNLM"/>
    </source>
</evidence>
<dbReference type="InterPro" id="IPR036291">
    <property type="entry name" value="NAD(P)-bd_dom_sf"/>
</dbReference>
<organism evidence="2 3">
    <name type="scientific">Actinokineospora soli</name>
    <dbReference type="NCBI Taxonomy" id="1048753"/>
    <lineage>
        <taxon>Bacteria</taxon>
        <taxon>Bacillati</taxon>
        <taxon>Actinomycetota</taxon>
        <taxon>Actinomycetes</taxon>
        <taxon>Pseudonocardiales</taxon>
        <taxon>Pseudonocardiaceae</taxon>
        <taxon>Actinokineospora</taxon>
    </lineage>
</organism>
<gene>
    <name evidence="2" type="ORF">ACFQV2_37935</name>
</gene>
<keyword evidence="3" id="KW-1185">Reference proteome</keyword>
<dbReference type="Proteomes" id="UP001596512">
    <property type="component" value="Unassembled WGS sequence"/>
</dbReference>
<dbReference type="Gene3D" id="3.40.50.720">
    <property type="entry name" value="NAD(P)-binding Rossmann-like Domain"/>
    <property type="match status" value="1"/>
</dbReference>
<dbReference type="EMBL" id="JBHTEY010000004">
    <property type="protein sequence ID" value="MFC7618298.1"/>
    <property type="molecule type" value="Genomic_DNA"/>
</dbReference>
<evidence type="ECO:0000313" key="3">
    <source>
        <dbReference type="Proteomes" id="UP001596512"/>
    </source>
</evidence>
<dbReference type="SUPFAM" id="SSF51735">
    <property type="entry name" value="NAD(P)-binding Rossmann-fold domains"/>
    <property type="match status" value="1"/>
</dbReference>
<accession>A0ABW2TZM5</accession>
<name>A0ABW2TZM5_9PSEU</name>
<evidence type="ECO:0000313" key="2">
    <source>
        <dbReference type="EMBL" id="MFC7618298.1"/>
    </source>
</evidence>
<comment type="caution">
    <text evidence="2">The sequence shown here is derived from an EMBL/GenBank/DDBJ whole genome shotgun (WGS) entry which is preliminary data.</text>
</comment>
<proteinExistence type="predicted"/>
<reference evidence="3" key="1">
    <citation type="journal article" date="2019" name="Int. J. Syst. Evol. Microbiol.">
        <title>The Global Catalogue of Microorganisms (GCM) 10K type strain sequencing project: providing services to taxonomists for standard genome sequencing and annotation.</title>
        <authorList>
            <consortium name="The Broad Institute Genomics Platform"/>
            <consortium name="The Broad Institute Genome Sequencing Center for Infectious Disease"/>
            <person name="Wu L."/>
            <person name="Ma J."/>
        </authorList>
    </citation>
    <scope>NUCLEOTIDE SEQUENCE [LARGE SCALE GENOMIC DNA]</scope>
    <source>
        <strain evidence="3">JCM 17695</strain>
    </source>
</reference>
<evidence type="ECO:0000256" key="1">
    <source>
        <dbReference type="SAM" id="MobiDB-lite"/>
    </source>
</evidence>
<sequence>MKVDRDAADGLSPLSGESFDAVVDVAPISYPWVRRALDAFPAAGHWTFVSSISAYAHPDRVDDVLLPPRQEHHDRSTVMADPDAYGSIKVASENAVLEAMGDRAFVVRAGLITGPGDLHDRFGYWPARLSRGGRVAVPDVDHPAQIIDVGDLAAWIVDAAEKGTAGCTTGSGPPRRCWTSSGASPRPSGRTPSWSRCRRTCWRRTTSPRGRGRGRCRCGCRPRTG</sequence>